<feature type="compositionally biased region" description="Polar residues" evidence="2">
    <location>
        <begin position="62"/>
        <end position="72"/>
    </location>
</feature>
<evidence type="ECO:0000256" key="2">
    <source>
        <dbReference type="SAM" id="MobiDB-lite"/>
    </source>
</evidence>
<evidence type="ECO:0000313" key="4">
    <source>
        <dbReference type="EMBL" id="CAI9084900.1"/>
    </source>
</evidence>
<organism evidence="4 5">
    <name type="scientific">Candidatus Methylacidiphilum fumarolicum</name>
    <dbReference type="NCBI Taxonomy" id="591154"/>
    <lineage>
        <taxon>Bacteria</taxon>
        <taxon>Pseudomonadati</taxon>
        <taxon>Verrucomicrobiota</taxon>
        <taxon>Methylacidiphilae</taxon>
        <taxon>Methylacidiphilales</taxon>
        <taxon>Methylacidiphilaceae</taxon>
        <taxon>Methylacidiphilum (ex Ratnadevi et al. 2023)</taxon>
    </lineage>
</organism>
<feature type="compositionally biased region" description="Polar residues" evidence="2">
    <location>
        <begin position="129"/>
        <end position="139"/>
    </location>
</feature>
<sequence length="316" mass="36105">MAEPEEKPNLSRKRARSKKQVSKRAKQKDQSQSFLLESTSPLTDLNFLESKLENLKEPASPLESQASQTSNIETEKKTEQRLSDSNGIEENPSKQKEAPLFIPPASSSSENNEERQNTTNSSYPKHKTPMNNPVSSSPVNHLKKTIEKQSKEQRSIQNILTVFLVGFIFFFSIVIILAVYGGMVIFKKIHAQDSLITDVDRKVNNRIERMASQVSKQEKDIEELETSLNQIHSYLTDTEKELSKTKDQIETLESKLTNQSQSLQQIASDLKQEKQNRIIREEALLKRVSLLEETQKQNKNYPKKTKSPLHSNESVH</sequence>
<feature type="compositionally biased region" description="Basic residues" evidence="2">
    <location>
        <begin position="10"/>
        <end position="26"/>
    </location>
</feature>
<keyword evidence="3" id="KW-0472">Membrane</keyword>
<keyword evidence="3" id="KW-1133">Transmembrane helix</keyword>
<keyword evidence="3" id="KW-0812">Transmembrane</keyword>
<evidence type="ECO:0000313" key="5">
    <source>
        <dbReference type="Proteomes" id="UP001161497"/>
    </source>
</evidence>
<proteinExistence type="predicted"/>
<dbReference type="Gene3D" id="1.20.1170.10">
    <property type="match status" value="1"/>
</dbReference>
<feature type="region of interest" description="Disordered" evidence="2">
    <location>
        <begin position="293"/>
        <end position="316"/>
    </location>
</feature>
<name>A0ABM9IB72_9BACT</name>
<feature type="transmembrane region" description="Helical" evidence="3">
    <location>
        <begin position="159"/>
        <end position="186"/>
    </location>
</feature>
<keyword evidence="5" id="KW-1185">Reference proteome</keyword>
<reference evidence="4" key="1">
    <citation type="submission" date="2023-03" db="EMBL/GenBank/DDBJ databases">
        <authorList>
            <person name="Cremers G."/>
            <person name="Picone N."/>
        </authorList>
    </citation>
    <scope>NUCLEOTIDE SEQUENCE</scope>
    <source>
        <strain evidence="4">Sample_alias</strain>
    </source>
</reference>
<feature type="compositionally biased region" description="Basic and acidic residues" evidence="2">
    <location>
        <begin position="73"/>
        <end position="82"/>
    </location>
</feature>
<feature type="compositionally biased region" description="Polar residues" evidence="2">
    <location>
        <begin position="30"/>
        <end position="43"/>
    </location>
</feature>
<dbReference type="Proteomes" id="UP001161497">
    <property type="component" value="Chromosome"/>
</dbReference>
<feature type="region of interest" description="Disordered" evidence="2">
    <location>
        <begin position="1"/>
        <end position="148"/>
    </location>
</feature>
<protein>
    <submittedName>
        <fullName evidence="4">Uncharacterized protein</fullName>
    </submittedName>
</protein>
<dbReference type="RefSeq" id="WP_009060173.1">
    <property type="nucleotide sequence ID" value="NZ_LXJS01000001.1"/>
</dbReference>
<keyword evidence="1" id="KW-0175">Coiled coil</keyword>
<evidence type="ECO:0000256" key="1">
    <source>
        <dbReference type="SAM" id="Coils"/>
    </source>
</evidence>
<accession>A0ABM9IB72</accession>
<feature type="coiled-coil region" evidence="1">
    <location>
        <begin position="207"/>
        <end position="273"/>
    </location>
</feature>
<dbReference type="EMBL" id="OX458932">
    <property type="protein sequence ID" value="CAI9084900.1"/>
    <property type="molecule type" value="Genomic_DNA"/>
</dbReference>
<evidence type="ECO:0000256" key="3">
    <source>
        <dbReference type="SAM" id="Phobius"/>
    </source>
</evidence>
<gene>
    <name evidence="4" type="ORF">MFUM_0513</name>
</gene>